<organism evidence="1">
    <name type="scientific">Candidatus Kentrum sp. TUN</name>
    <dbReference type="NCBI Taxonomy" id="2126343"/>
    <lineage>
        <taxon>Bacteria</taxon>
        <taxon>Pseudomonadati</taxon>
        <taxon>Pseudomonadota</taxon>
        <taxon>Gammaproteobacteria</taxon>
        <taxon>Candidatus Kentrum</taxon>
    </lineage>
</organism>
<dbReference type="EMBL" id="CAADFY010000028">
    <property type="protein sequence ID" value="VFK53757.1"/>
    <property type="molecule type" value="Genomic_DNA"/>
</dbReference>
<protein>
    <submittedName>
        <fullName evidence="1">Uncharacterized protein</fullName>
    </submittedName>
</protein>
<sequence length="95" mass="10667">MDQRAGILQPENPKPAFLSPIAAMREGDLSLPGIIIAANTVLIYRYRKNKNFGESVRVPETHPLSALARSANMFLMSRLDSRLSLSLNFLRYTFS</sequence>
<dbReference type="AlphaFoldDB" id="A0A450ZJ24"/>
<accession>A0A450ZJ24</accession>
<evidence type="ECO:0000313" key="1">
    <source>
        <dbReference type="EMBL" id="VFK53757.1"/>
    </source>
</evidence>
<reference evidence="1" key="1">
    <citation type="submission" date="2019-02" db="EMBL/GenBank/DDBJ databases">
        <authorList>
            <person name="Gruber-Vodicka R. H."/>
            <person name="Seah K. B. B."/>
        </authorList>
    </citation>
    <scope>NUCLEOTIDE SEQUENCE</scope>
    <source>
        <strain evidence="1">BECK_BY3</strain>
    </source>
</reference>
<proteinExistence type="predicted"/>
<name>A0A450ZJ24_9GAMM</name>
<gene>
    <name evidence="1" type="ORF">BECKTUN1418F_GA0071002_102813</name>
</gene>